<keyword evidence="1" id="KW-1133">Transmembrane helix</keyword>
<name>A0A846QTS8_9BACT</name>
<keyword evidence="1" id="KW-0812">Transmembrane</keyword>
<protein>
    <submittedName>
        <fullName evidence="2">Uncharacterized protein</fullName>
    </submittedName>
</protein>
<dbReference type="RefSeq" id="WP_167941628.1">
    <property type="nucleotide sequence ID" value="NZ_JAATJA010000002.1"/>
</dbReference>
<dbReference type="AlphaFoldDB" id="A0A846QTS8"/>
<evidence type="ECO:0000313" key="3">
    <source>
        <dbReference type="Proteomes" id="UP000580856"/>
    </source>
</evidence>
<feature type="transmembrane region" description="Helical" evidence="1">
    <location>
        <begin position="6"/>
        <end position="24"/>
    </location>
</feature>
<keyword evidence="1" id="KW-0472">Membrane</keyword>
<proteinExistence type="predicted"/>
<sequence>MQKREIILICIMGVAILYGGYTLLFQDTASVRAKGKDIAAADLKAMIKDMRSMVAKERPSELDMYKLSLAEGTEMADPFLKLPKADLAGQEENVVVTTNSTDYVYSGYVEFNRRKLAIINGEEFGIGEHVDENGCAIITIGPDTVRLERTDPASGMREQIIVPIREDIITFTEDRNAQRIPQ</sequence>
<keyword evidence="3" id="KW-1185">Reference proteome</keyword>
<dbReference type="EMBL" id="JAATJA010000002">
    <property type="protein sequence ID" value="NJB68574.1"/>
    <property type="molecule type" value="Genomic_DNA"/>
</dbReference>
<comment type="caution">
    <text evidence="2">The sequence shown here is derived from an EMBL/GenBank/DDBJ whole genome shotgun (WGS) entry which is preliminary data.</text>
</comment>
<evidence type="ECO:0000313" key="2">
    <source>
        <dbReference type="EMBL" id="NJB68574.1"/>
    </source>
</evidence>
<dbReference type="Proteomes" id="UP000580856">
    <property type="component" value="Unassembled WGS sequence"/>
</dbReference>
<reference evidence="2 3" key="1">
    <citation type="submission" date="2020-03" db="EMBL/GenBank/DDBJ databases">
        <title>Genomic Encyclopedia of Type Strains, Phase IV (KMG-IV): sequencing the most valuable type-strain genomes for metagenomic binning, comparative biology and taxonomic classification.</title>
        <authorList>
            <person name="Goeker M."/>
        </authorList>
    </citation>
    <scope>NUCLEOTIDE SEQUENCE [LARGE SCALE GENOMIC DNA]</scope>
    <source>
        <strain evidence="2 3">DSM 24233</strain>
    </source>
</reference>
<evidence type="ECO:0000256" key="1">
    <source>
        <dbReference type="SAM" id="Phobius"/>
    </source>
</evidence>
<organism evidence="2 3">
    <name type="scientific">Desulfobaculum xiamenense</name>
    <dbReference type="NCBI Taxonomy" id="995050"/>
    <lineage>
        <taxon>Bacteria</taxon>
        <taxon>Pseudomonadati</taxon>
        <taxon>Thermodesulfobacteriota</taxon>
        <taxon>Desulfovibrionia</taxon>
        <taxon>Desulfovibrionales</taxon>
        <taxon>Desulfovibrionaceae</taxon>
        <taxon>Desulfobaculum</taxon>
    </lineage>
</organism>
<gene>
    <name evidence="2" type="ORF">GGQ74_002247</name>
</gene>
<accession>A0A846QTS8</accession>